<organism evidence="2 3">
    <name type="scientific">Actinoplanes derwentensis</name>
    <dbReference type="NCBI Taxonomy" id="113562"/>
    <lineage>
        <taxon>Bacteria</taxon>
        <taxon>Bacillati</taxon>
        <taxon>Actinomycetota</taxon>
        <taxon>Actinomycetes</taxon>
        <taxon>Micromonosporales</taxon>
        <taxon>Micromonosporaceae</taxon>
        <taxon>Actinoplanes</taxon>
    </lineage>
</organism>
<dbReference type="STRING" id="113562.SAMN04489716_4941"/>
<evidence type="ECO:0000313" key="3">
    <source>
        <dbReference type="Proteomes" id="UP000198688"/>
    </source>
</evidence>
<accession>A0A1H2BVX8</accession>
<proteinExistence type="predicted"/>
<evidence type="ECO:0000313" key="2">
    <source>
        <dbReference type="EMBL" id="SDT62274.1"/>
    </source>
</evidence>
<dbReference type="EMBL" id="LT629758">
    <property type="protein sequence ID" value="SDT62274.1"/>
    <property type="molecule type" value="Genomic_DNA"/>
</dbReference>
<dbReference type="AlphaFoldDB" id="A0A1H2BVX8"/>
<protein>
    <submittedName>
        <fullName evidence="2">Uncharacterized protein</fullName>
    </submittedName>
</protein>
<keyword evidence="3" id="KW-1185">Reference proteome</keyword>
<reference evidence="2 3" key="1">
    <citation type="submission" date="2016-10" db="EMBL/GenBank/DDBJ databases">
        <authorList>
            <person name="de Groot N.N."/>
        </authorList>
    </citation>
    <scope>NUCLEOTIDE SEQUENCE [LARGE SCALE GENOMIC DNA]</scope>
    <source>
        <strain evidence="2 3">DSM 43941</strain>
    </source>
</reference>
<feature type="region of interest" description="Disordered" evidence="1">
    <location>
        <begin position="67"/>
        <end position="147"/>
    </location>
</feature>
<name>A0A1H2BVX8_9ACTN</name>
<evidence type="ECO:0000256" key="1">
    <source>
        <dbReference type="SAM" id="MobiDB-lite"/>
    </source>
</evidence>
<gene>
    <name evidence="2" type="ORF">SAMN04489716_4941</name>
</gene>
<feature type="compositionally biased region" description="Polar residues" evidence="1">
    <location>
        <begin position="134"/>
        <end position="147"/>
    </location>
</feature>
<feature type="compositionally biased region" description="Low complexity" evidence="1">
    <location>
        <begin position="79"/>
        <end position="89"/>
    </location>
</feature>
<dbReference type="Proteomes" id="UP000198688">
    <property type="component" value="Chromosome I"/>
</dbReference>
<feature type="compositionally biased region" description="Pro residues" evidence="1">
    <location>
        <begin position="69"/>
        <end position="78"/>
    </location>
</feature>
<feature type="compositionally biased region" description="Low complexity" evidence="1">
    <location>
        <begin position="98"/>
        <end position="110"/>
    </location>
</feature>
<sequence>MERRLRSALAARAGQITADRLRFEAPPTAARHTRSFAFLLPSRRWLPAVAGAAIAIVALGFALRSSTPAPQPIQPAAPSPATSPSAVPSLMVTPPARPQASSSPTSSPRPAGIPSKPAAGSAVVSPRTVAPSAGTKSTSLPAATPVS</sequence>